<keyword evidence="2" id="KW-1185">Reference proteome</keyword>
<dbReference type="EMBL" id="AP009384">
    <property type="protein sequence ID" value="BAF86314.1"/>
    <property type="molecule type" value="Genomic_DNA"/>
</dbReference>
<reference evidence="1 2" key="1">
    <citation type="journal article" date="2007" name="Appl. Environ. Microbiol.">
        <title>Rhizobial factors required for stem nodule maturation and maintenance in Sesbania rostrata-Azorhizobium caulinodans ORS571 symbiosis.</title>
        <authorList>
            <person name="Suzuki S."/>
            <person name="Aono T."/>
            <person name="Lee KB."/>
            <person name="Suzuki T."/>
            <person name="Liu CT."/>
            <person name="Miwa H."/>
            <person name="Wakao S."/>
            <person name="Iki T."/>
            <person name="Oyaizu H."/>
        </authorList>
    </citation>
    <scope>NUCLEOTIDE SEQUENCE [LARGE SCALE GENOMIC DNA]</scope>
    <source>
        <strain evidence="2">ATCC 43989 / DSM 5975 / JCM 20966 / LMG 6465 / NBRC 14845 / NCIMB 13405 / ORS 571</strain>
    </source>
</reference>
<reference evidence="1 2" key="5">
    <citation type="journal article" date="2010" name="Appl. Environ. Microbiol.">
        <title>phrR-like gene praR of Azorhizobium caulinodans ORS571 is essential for symbiosis with Sesbania rostrata and is involved in expression of reb genes.</title>
        <authorList>
            <person name="Akiba N."/>
            <person name="Aono T."/>
            <person name="Toyazaki H."/>
            <person name="Sato S."/>
            <person name="Oyaizu H."/>
        </authorList>
    </citation>
    <scope>NUCLEOTIDE SEQUENCE [LARGE SCALE GENOMIC DNA]</scope>
    <source>
        <strain evidence="2">ATCC 43989 / DSM 5975 / JCM 20966 / LMG 6465 / NBRC 14845 / NCIMB 13405 / ORS 571</strain>
    </source>
</reference>
<organism evidence="1 2">
    <name type="scientific">Azorhizobium caulinodans (strain ATCC 43989 / DSM 5975 / JCM 20966 / LMG 6465 / NBRC 14845 / NCIMB 13405 / ORS 571)</name>
    <dbReference type="NCBI Taxonomy" id="438753"/>
    <lineage>
        <taxon>Bacteria</taxon>
        <taxon>Pseudomonadati</taxon>
        <taxon>Pseudomonadota</taxon>
        <taxon>Alphaproteobacteria</taxon>
        <taxon>Hyphomicrobiales</taxon>
        <taxon>Xanthobacteraceae</taxon>
        <taxon>Azorhizobium</taxon>
    </lineage>
</organism>
<dbReference type="HOGENOM" id="CLU_2010564_0_0_5"/>
<proteinExistence type="predicted"/>
<reference evidence="1 2" key="6">
    <citation type="journal article" date="2011" name="Appl. Environ. Microbiol.">
        <title>Involvement of the azorhizobial chromosome partition gene (parA) in the onset of bacteroid differentiation during Sesbania rostrata stem nodule development.</title>
        <authorList>
            <person name="Liu CT."/>
            <person name="Lee KB."/>
            <person name="Wang YS."/>
            <person name="Peng MH."/>
            <person name="Lee KT."/>
            <person name="Suzuki S."/>
            <person name="Suzuki T."/>
            <person name="Oyaizu H."/>
        </authorList>
    </citation>
    <scope>NUCLEOTIDE SEQUENCE [LARGE SCALE GENOMIC DNA]</scope>
    <source>
        <strain evidence="2">ATCC 43989 / DSM 5975 / JCM 20966 / LMG 6465 / NBRC 14845 / NCIMB 13405 / ORS 571</strain>
    </source>
</reference>
<evidence type="ECO:0000313" key="1">
    <source>
        <dbReference type="EMBL" id="BAF86314.1"/>
    </source>
</evidence>
<gene>
    <name evidence="1" type="ordered locus">AZC_0316</name>
</gene>
<name>A8IJJ6_AZOC5</name>
<evidence type="ECO:0008006" key="3">
    <source>
        <dbReference type="Google" id="ProtNLM"/>
    </source>
</evidence>
<dbReference type="PROSITE" id="PS51257">
    <property type="entry name" value="PROKAR_LIPOPROTEIN"/>
    <property type="match status" value="1"/>
</dbReference>
<evidence type="ECO:0000313" key="2">
    <source>
        <dbReference type="Proteomes" id="UP000000270"/>
    </source>
</evidence>
<accession>A8IJJ6</accession>
<reference evidence="1 2" key="3">
    <citation type="journal article" date="2008" name="BMC Genomics">
        <title>The genome of the versatile nitrogen fixer Azorhizobium caulinodans ORS571.</title>
        <authorList>
            <person name="Lee KB."/>
            <person name="Backer P.D."/>
            <person name="Aono T."/>
            <person name="Liu CT."/>
            <person name="Suzuki S."/>
            <person name="Suzuki T."/>
            <person name="Kaneko T."/>
            <person name="Yamada M."/>
            <person name="Tabata S."/>
            <person name="Kupfer D.M."/>
            <person name="Najar F.Z."/>
            <person name="Wiley G.B."/>
            <person name="Roe B."/>
            <person name="Binnewies T.T."/>
            <person name="Ussery D.W."/>
            <person name="D'Haeze W."/>
            <person name="Herder J.D."/>
            <person name="Gevers D."/>
            <person name="Vereecke D."/>
            <person name="Holsters M."/>
            <person name="Oyaizu H."/>
        </authorList>
    </citation>
    <scope>NUCLEOTIDE SEQUENCE [LARGE SCALE GENOMIC DNA]</scope>
    <source>
        <strain evidence="2">ATCC 43989 / DSM 5975 / JCM 20966 / LMG 6465 / NBRC 14845 / NCIMB 13405 / ORS 571</strain>
    </source>
</reference>
<sequence>MGRDLGRWMGTARVGWVVMLALLVAACSSGPGEADMKEAMDRLFRQEVDTYNAKVKEENKRLGRAKFAEKSYPVIAQLKKIDCVRPDSKPGYICYFEMSLDGMQQKRPGRFYVEGGSWVYARP</sequence>
<protein>
    <recommendedName>
        <fullName evidence="3">Lipoprotein</fullName>
    </recommendedName>
</protein>
<reference evidence="1 2" key="4">
    <citation type="journal article" date="2009" name="Appl. Environ. Microbiol.">
        <title>Comparative genome-wide transcriptional profiling of Azorhizobium caulinodans ORS571 grown under free-living and symbiotic conditions.</title>
        <authorList>
            <person name="Tsukada S."/>
            <person name="Aono T."/>
            <person name="Akiba N."/>
            <person name="Lee KB."/>
            <person name="Liu CT."/>
            <person name="Toyazaki H."/>
            <person name="Oyaizu H."/>
        </authorList>
    </citation>
    <scope>NUCLEOTIDE SEQUENCE [LARGE SCALE GENOMIC DNA]</scope>
    <source>
        <strain evidence="2">ATCC 43989 / DSM 5975 / JCM 20966 / LMG 6465 / NBRC 14845 / NCIMB 13405 / ORS 571</strain>
    </source>
</reference>
<dbReference type="Proteomes" id="UP000000270">
    <property type="component" value="Chromosome"/>
</dbReference>
<dbReference type="KEGG" id="azc:AZC_0316"/>
<dbReference type="AlphaFoldDB" id="A8IJJ6"/>
<reference evidence="2" key="2">
    <citation type="submission" date="2007-04" db="EMBL/GenBank/DDBJ databases">
        <title>Complete genome sequence of the nitrogen-fixing bacterium Azorhizobium caulinodans ORS571.</title>
        <authorList>
            <person name="Lee K.B."/>
            <person name="Backer P.D."/>
            <person name="Aono T."/>
            <person name="Liu C.T."/>
            <person name="Suzuki S."/>
            <person name="Suzuki T."/>
            <person name="Kaneko T."/>
            <person name="Yamada M."/>
            <person name="Tabata S."/>
            <person name="Kupfer D.M."/>
            <person name="Najar F.Z."/>
            <person name="Wiley G.B."/>
            <person name="Roe B."/>
            <person name="Binnewies T."/>
            <person name="Ussery D."/>
            <person name="Vereecke D."/>
            <person name="Gevers D."/>
            <person name="Holsters M."/>
            <person name="Oyaizu H."/>
        </authorList>
    </citation>
    <scope>NUCLEOTIDE SEQUENCE [LARGE SCALE GENOMIC DNA]</scope>
    <source>
        <strain evidence="2">ATCC 43989 / DSM 5975 / JCM 20966 / LMG 6465 / NBRC 14845 / NCIMB 13405 / ORS 571</strain>
    </source>
</reference>